<dbReference type="Pfam" id="PF20431">
    <property type="entry name" value="E_motif"/>
    <property type="match status" value="1"/>
</dbReference>
<gene>
    <name evidence="5" type="ORF">RJ641_021268</name>
</gene>
<evidence type="ECO:0000256" key="2">
    <source>
        <dbReference type="ARBA" id="ARBA00022737"/>
    </source>
</evidence>
<accession>A0AAN8UQ58</accession>
<evidence type="ECO:0000256" key="1">
    <source>
        <dbReference type="ARBA" id="ARBA00006643"/>
    </source>
</evidence>
<dbReference type="Pfam" id="PF14432">
    <property type="entry name" value="DYW_deaminase"/>
    <property type="match status" value="1"/>
</dbReference>
<keyword evidence="2" id="KW-0677">Repeat</keyword>
<dbReference type="PANTHER" id="PTHR47926">
    <property type="entry name" value="PENTATRICOPEPTIDE REPEAT-CONTAINING PROTEIN"/>
    <property type="match status" value="1"/>
</dbReference>
<dbReference type="PANTHER" id="PTHR47926:SF347">
    <property type="entry name" value="PENTATRICOPEPTIDE REPEAT-CONTAINING PROTEIN"/>
    <property type="match status" value="1"/>
</dbReference>
<dbReference type="Pfam" id="PF13041">
    <property type="entry name" value="PPR_2"/>
    <property type="match status" value="3"/>
</dbReference>
<comment type="caution">
    <text evidence="5">The sequence shown here is derived from an EMBL/GenBank/DDBJ whole genome shotgun (WGS) entry which is preliminary data.</text>
</comment>
<organism evidence="5 6">
    <name type="scientific">Dillenia turbinata</name>
    <dbReference type="NCBI Taxonomy" id="194707"/>
    <lineage>
        <taxon>Eukaryota</taxon>
        <taxon>Viridiplantae</taxon>
        <taxon>Streptophyta</taxon>
        <taxon>Embryophyta</taxon>
        <taxon>Tracheophyta</taxon>
        <taxon>Spermatophyta</taxon>
        <taxon>Magnoliopsida</taxon>
        <taxon>eudicotyledons</taxon>
        <taxon>Gunneridae</taxon>
        <taxon>Pentapetalae</taxon>
        <taxon>Dilleniales</taxon>
        <taxon>Dilleniaceae</taxon>
        <taxon>Dillenia</taxon>
    </lineage>
</organism>
<dbReference type="Proteomes" id="UP001370490">
    <property type="component" value="Unassembled WGS sequence"/>
</dbReference>
<dbReference type="FunFam" id="1.25.40.10:FF:000348">
    <property type="entry name" value="Pentatricopeptide repeat-containing protein chloroplastic"/>
    <property type="match status" value="1"/>
</dbReference>
<protein>
    <submittedName>
        <fullName evidence="5">Pentatricopeptide repeat</fullName>
    </submittedName>
</protein>
<evidence type="ECO:0000256" key="3">
    <source>
        <dbReference type="PROSITE-ProRule" id="PRU00708"/>
    </source>
</evidence>
<reference evidence="5 6" key="1">
    <citation type="submission" date="2023-12" db="EMBL/GenBank/DDBJ databases">
        <title>A high-quality genome assembly for Dillenia turbinata (Dilleniales).</title>
        <authorList>
            <person name="Chanderbali A."/>
        </authorList>
    </citation>
    <scope>NUCLEOTIDE SEQUENCE [LARGE SCALE GENOMIC DNA]</scope>
    <source>
        <strain evidence="5">LSX21</strain>
        <tissue evidence="5">Leaf</tissue>
    </source>
</reference>
<dbReference type="FunFam" id="1.25.40.10:FF:000427">
    <property type="entry name" value="Pentatricopeptide repeat-containing protein chloroplastic"/>
    <property type="match status" value="1"/>
</dbReference>
<name>A0AAN8UQ58_9MAGN</name>
<dbReference type="InterPro" id="IPR046848">
    <property type="entry name" value="E_motif"/>
</dbReference>
<dbReference type="Gene3D" id="1.25.40.10">
    <property type="entry name" value="Tetratricopeptide repeat domain"/>
    <property type="match status" value="4"/>
</dbReference>
<feature type="repeat" description="PPR" evidence="3">
    <location>
        <begin position="415"/>
        <end position="449"/>
    </location>
</feature>
<dbReference type="InterPro" id="IPR046960">
    <property type="entry name" value="PPR_At4g14850-like_plant"/>
</dbReference>
<dbReference type="NCBIfam" id="TIGR00756">
    <property type="entry name" value="PPR"/>
    <property type="match status" value="5"/>
</dbReference>
<dbReference type="FunFam" id="1.25.40.10:FF:000325">
    <property type="entry name" value="Pentatricopeptide repeat-containing protein At4g14820"/>
    <property type="match status" value="1"/>
</dbReference>
<dbReference type="InterPro" id="IPR032867">
    <property type="entry name" value="DYW_dom"/>
</dbReference>
<sequence>MATLPPTALAFPPHPANQFHLPSLLTSSTSLAQLKQIHTQILKTRLDKSNSLLFKLLLSSLSLPSSLDYALSVFTQIPKPETHLCNKLLREFSRSNEPEKTLLVYERMRRVDVGFDRFSLPPILKALCKVNGLIDGLELHGFALKLSFGSDPFVETGLVRMYASLGMPVEARLVFDKMLHRDVVSWSIMIDGYCQSGLFDKALMLFEEMKNANVEPDEIVLCSVLSACGRAGQLDHGRAVHEFIAENNVVVDSHLASALVVMYASCGSMDAAQELFEDMSPKTLVASTAMLTGYSRRGQVEAGRAIFDEMVGKDLVCWSAMISGYAESDSPQKALELFNEMQMRGIKPDQITMLSVISACAHLGALDQAKWIHEFADRNGFGEALPVNNAVMDMYAKCGYLEGAKSVFQRMRRKNVISWTSMINAFAIHGDADNALRFFHQMKAQNIEPNGVTFVGVLYACSHAGLVQEGREIFASMTAEYNILPKHEHFGCMVDLYGRAKLLREALELIESMPFAPNVVIWGSLMAACRMHGEFELGEFAAKRLLELDPEHDGAHVLLSNIYAKTSKWENVGEVRNLMKSRGILKEKGCSRIELNNETHEFLMADRSHKQAEEIYEKLDEVVGKLQLIGYAPNTDSVLVDLEEDEKKEVVLWHSEKLALCYALLSEGNRSCIRIVKNLRVCEDCHTFFKLVSKVYGTEIVVRDRTRFHHYKDGSCSCKDYW</sequence>
<dbReference type="SUPFAM" id="SSF48452">
    <property type="entry name" value="TPR-like"/>
    <property type="match status" value="1"/>
</dbReference>
<evidence type="ECO:0000313" key="6">
    <source>
        <dbReference type="Proteomes" id="UP001370490"/>
    </source>
</evidence>
<dbReference type="PROSITE" id="PS51375">
    <property type="entry name" value="PPR"/>
    <property type="match status" value="3"/>
</dbReference>
<dbReference type="InterPro" id="IPR002885">
    <property type="entry name" value="PPR_rpt"/>
</dbReference>
<proteinExistence type="inferred from homology"/>
<feature type="repeat" description="PPR" evidence="3">
    <location>
        <begin position="314"/>
        <end position="348"/>
    </location>
</feature>
<comment type="similarity">
    <text evidence="1">Belongs to the PPR family. PCMP-H subfamily.</text>
</comment>
<feature type="repeat" description="PPR" evidence="3">
    <location>
        <begin position="182"/>
        <end position="216"/>
    </location>
</feature>
<evidence type="ECO:0000259" key="4">
    <source>
        <dbReference type="Pfam" id="PF14432"/>
    </source>
</evidence>
<keyword evidence="6" id="KW-1185">Reference proteome</keyword>
<dbReference type="AlphaFoldDB" id="A0AAN8UQ58"/>
<feature type="domain" description="DYW" evidence="4">
    <location>
        <begin position="630"/>
        <end position="722"/>
    </location>
</feature>
<dbReference type="Pfam" id="PF01535">
    <property type="entry name" value="PPR"/>
    <property type="match status" value="2"/>
</dbReference>
<dbReference type="EMBL" id="JBAMMX010000026">
    <property type="protein sequence ID" value="KAK6913947.1"/>
    <property type="molecule type" value="Genomic_DNA"/>
</dbReference>
<dbReference type="InterPro" id="IPR011990">
    <property type="entry name" value="TPR-like_helical_dom_sf"/>
</dbReference>
<dbReference type="GO" id="GO:0009451">
    <property type="term" value="P:RNA modification"/>
    <property type="evidence" value="ECO:0007669"/>
    <property type="project" value="InterPro"/>
</dbReference>
<evidence type="ECO:0000313" key="5">
    <source>
        <dbReference type="EMBL" id="KAK6913947.1"/>
    </source>
</evidence>
<dbReference type="GO" id="GO:0003723">
    <property type="term" value="F:RNA binding"/>
    <property type="evidence" value="ECO:0007669"/>
    <property type="project" value="InterPro"/>
</dbReference>
<dbReference type="GO" id="GO:0008270">
    <property type="term" value="F:zinc ion binding"/>
    <property type="evidence" value="ECO:0007669"/>
    <property type="project" value="InterPro"/>
</dbReference>